<protein>
    <submittedName>
        <fullName evidence="1">Uncharacterized protein</fullName>
    </submittedName>
</protein>
<sequence>MNITVTKETQLTISALIQVNDEFNPTATYTVDVVDDDTGTSVTFTGCYMHFDGERVYINLKSGTAYRSGVDKVEFT</sequence>
<keyword evidence="2" id="KW-1185">Reference proteome</keyword>
<dbReference type="RefSeq" id="WP_188254452.1">
    <property type="nucleotide sequence ID" value="NZ_JABVCF010000004.1"/>
</dbReference>
<evidence type="ECO:0000313" key="1">
    <source>
        <dbReference type="EMBL" id="MBS3648890.1"/>
    </source>
</evidence>
<dbReference type="Proteomes" id="UP000680348">
    <property type="component" value="Unassembled WGS sequence"/>
</dbReference>
<gene>
    <name evidence="1" type="ORF">KEU06_09750</name>
</gene>
<dbReference type="AlphaFoldDB" id="A0A942I807"/>
<proteinExistence type="predicted"/>
<comment type="caution">
    <text evidence="1">The sequence shown here is derived from an EMBL/GenBank/DDBJ whole genome shotgun (WGS) entry which is preliminary data.</text>
</comment>
<dbReference type="EMBL" id="JAGWCR010000004">
    <property type="protein sequence ID" value="MBS3648890.1"/>
    <property type="molecule type" value="Genomic_DNA"/>
</dbReference>
<reference evidence="1" key="1">
    <citation type="submission" date="2021-04" db="EMBL/GenBank/DDBJ databases">
        <title>Pseudaminobacter soli sp. nov., isolated from paddy soil contaminated by heavy metals.</title>
        <authorList>
            <person name="Zhang K."/>
        </authorList>
    </citation>
    <scope>NUCLEOTIDE SEQUENCE</scope>
    <source>
        <strain evidence="1">19-2017</strain>
    </source>
</reference>
<organism evidence="1 2">
    <name type="scientific">Pseudaminobacter soli</name>
    <name type="common">ex Zhang et al. 2022</name>
    <dbReference type="NCBI Taxonomy" id="2831468"/>
    <lineage>
        <taxon>Bacteria</taxon>
        <taxon>Pseudomonadati</taxon>
        <taxon>Pseudomonadota</taxon>
        <taxon>Alphaproteobacteria</taxon>
        <taxon>Hyphomicrobiales</taxon>
        <taxon>Phyllobacteriaceae</taxon>
        <taxon>Pseudaminobacter</taxon>
    </lineage>
</organism>
<name>A0A942I807_9HYPH</name>
<evidence type="ECO:0000313" key="2">
    <source>
        <dbReference type="Proteomes" id="UP000680348"/>
    </source>
</evidence>
<accession>A0A942I807</accession>